<gene>
    <name evidence="1" type="ORF">BW685_21435</name>
</gene>
<dbReference type="EMBL" id="MTJZ01000032">
    <property type="protein sequence ID" value="OMG71379.1"/>
    <property type="molecule type" value="Genomic_DNA"/>
</dbReference>
<protein>
    <submittedName>
        <fullName evidence="1">Toxin of toxin-antitoxin type 1 system</fullName>
    </submittedName>
</protein>
<dbReference type="Pfam" id="PF12703">
    <property type="entry name" value="ptaRNA1_toxin"/>
    <property type="match status" value="1"/>
</dbReference>
<evidence type="ECO:0000313" key="1">
    <source>
        <dbReference type="EMBL" id="OMG71379.1"/>
    </source>
</evidence>
<dbReference type="Proteomes" id="UP000187194">
    <property type="component" value="Unassembled WGS sequence"/>
</dbReference>
<comment type="caution">
    <text evidence="1">The sequence shown here is derived from an EMBL/GenBank/DDBJ whole genome shotgun (WGS) entry which is preliminary data.</text>
</comment>
<dbReference type="AlphaFoldDB" id="A0A1R1J805"/>
<organism evidence="1 2">
    <name type="scientific">Burkholderia ubonensis</name>
    <dbReference type="NCBI Taxonomy" id="101571"/>
    <lineage>
        <taxon>Bacteria</taxon>
        <taxon>Pseudomonadati</taxon>
        <taxon>Pseudomonadota</taxon>
        <taxon>Betaproteobacteria</taxon>
        <taxon>Burkholderiales</taxon>
        <taxon>Burkholderiaceae</taxon>
        <taxon>Burkholderia</taxon>
        <taxon>Burkholderia cepacia complex</taxon>
    </lineage>
</organism>
<accession>A0A1R1J805</accession>
<sequence length="76" mass="8368">MATENNTEAQRVIRSAVTQLAALEFMDQGTARGLSQMAEAVANLFMVVYYQAETGRATRADFNDAIASMSRVLQQH</sequence>
<evidence type="ECO:0000313" key="2">
    <source>
        <dbReference type="Proteomes" id="UP000187194"/>
    </source>
</evidence>
<dbReference type="RefSeq" id="WP_038772156.1">
    <property type="nucleotide sequence ID" value="NZ_MTJZ01000032.1"/>
</dbReference>
<proteinExistence type="predicted"/>
<reference evidence="1 2" key="1">
    <citation type="submission" date="2017-01" db="EMBL/GenBank/DDBJ databases">
        <title>Phylogeographic, genomic and meropenem susceptibility analysis of Burkholderia ubonensis.</title>
        <authorList>
            <person name="Price E.P."/>
            <person name="Sarovich D.S."/>
            <person name="Webb J.R."/>
            <person name="Hall C.M."/>
            <person name="Sahl J.W."/>
            <person name="Kaestli M."/>
            <person name="Mayo M."/>
            <person name="Harrington G."/>
            <person name="Baker A.L."/>
            <person name="Sidak-Loftis L.C."/>
            <person name="Lummis M."/>
            <person name="Schupp J.M."/>
            <person name="Gillece J.D."/>
            <person name="Tuanyok A."/>
            <person name="Warner J."/>
            <person name="Busch J.D."/>
            <person name="Keim P."/>
            <person name="Currie B.J."/>
            <person name="Wagner D.M."/>
        </authorList>
    </citation>
    <scope>NUCLEOTIDE SEQUENCE [LARGE SCALE GENOMIC DNA]</scope>
    <source>
        <strain evidence="1 2">A21</strain>
    </source>
</reference>
<dbReference type="InterPro" id="IPR024640">
    <property type="entry name" value="Toxin-antitoxin_type_1_toxin"/>
</dbReference>
<name>A0A1R1J805_9BURK</name>